<feature type="non-terminal residue" evidence="2">
    <location>
        <position position="1"/>
    </location>
</feature>
<evidence type="ECO:0000313" key="2">
    <source>
        <dbReference type="EMBL" id="KAG7045380.1"/>
    </source>
</evidence>
<feature type="region of interest" description="Disordered" evidence="1">
    <location>
        <begin position="52"/>
        <end position="117"/>
    </location>
</feature>
<protein>
    <submittedName>
        <fullName evidence="2">Uncharacterized protein</fullName>
    </submittedName>
</protein>
<dbReference type="AlphaFoldDB" id="A0A9P7QXW0"/>
<keyword evidence="3" id="KW-1185">Reference proteome</keyword>
<evidence type="ECO:0000256" key="1">
    <source>
        <dbReference type="SAM" id="MobiDB-lite"/>
    </source>
</evidence>
<gene>
    <name evidence="2" type="ORF">JMJ77_009463</name>
</gene>
<dbReference type="EMBL" id="JAESDN010000009">
    <property type="protein sequence ID" value="KAG7045380.1"/>
    <property type="molecule type" value="Genomic_DNA"/>
</dbReference>
<reference evidence="2" key="1">
    <citation type="submission" date="2021-05" db="EMBL/GenBank/DDBJ databases">
        <title>Comparative genomics of three Colletotrichum scovillei strains and genetic complementation revealed genes involved fungal growth and virulence on chili pepper.</title>
        <authorList>
            <person name="Hsieh D.-K."/>
            <person name="Chuang S.-C."/>
            <person name="Chen C.-Y."/>
            <person name="Chao Y.-T."/>
            <person name="Lu M.-Y.J."/>
            <person name="Lee M.-H."/>
            <person name="Shih M.-C."/>
        </authorList>
    </citation>
    <scope>NUCLEOTIDE SEQUENCE</scope>
    <source>
        <strain evidence="2">Coll-153</strain>
    </source>
</reference>
<proteinExistence type="predicted"/>
<dbReference type="Proteomes" id="UP000699042">
    <property type="component" value="Unassembled WGS sequence"/>
</dbReference>
<sequence>HTTLFPLLPFHHTSRTTKLEPSTDLPLPTASCSSREISQLQGSLEMGCHVHGRVSNTDGSPKIRRNFPPARRPLSKSRARDLDEGKKKRGQSLGQVSQRSIGRMLAGRTSEKRNNIS</sequence>
<organism evidence="2 3">
    <name type="scientific">Colletotrichum scovillei</name>
    <dbReference type="NCBI Taxonomy" id="1209932"/>
    <lineage>
        <taxon>Eukaryota</taxon>
        <taxon>Fungi</taxon>
        <taxon>Dikarya</taxon>
        <taxon>Ascomycota</taxon>
        <taxon>Pezizomycotina</taxon>
        <taxon>Sordariomycetes</taxon>
        <taxon>Hypocreomycetidae</taxon>
        <taxon>Glomerellales</taxon>
        <taxon>Glomerellaceae</taxon>
        <taxon>Colletotrichum</taxon>
        <taxon>Colletotrichum acutatum species complex</taxon>
    </lineage>
</organism>
<name>A0A9P7QXW0_9PEZI</name>
<accession>A0A9P7QXW0</accession>
<comment type="caution">
    <text evidence="2">The sequence shown here is derived from an EMBL/GenBank/DDBJ whole genome shotgun (WGS) entry which is preliminary data.</text>
</comment>
<evidence type="ECO:0000313" key="3">
    <source>
        <dbReference type="Proteomes" id="UP000699042"/>
    </source>
</evidence>